<dbReference type="PROSITE" id="PS50850">
    <property type="entry name" value="MFS"/>
    <property type="match status" value="1"/>
</dbReference>
<protein>
    <recommendedName>
        <fullName evidence="8">Major facilitator superfamily (MFS) profile domain-containing protein</fullName>
    </recommendedName>
</protein>
<dbReference type="InterPro" id="IPR045263">
    <property type="entry name" value="GLUT"/>
</dbReference>
<comment type="similarity">
    <text evidence="6">Belongs to the major facilitator superfamily. Sugar transporter (TC 2.A.1.1) family.</text>
</comment>
<feature type="transmembrane region" description="Helical" evidence="7">
    <location>
        <begin position="421"/>
        <end position="441"/>
    </location>
</feature>
<dbReference type="PANTHER" id="PTHR23503:SF127">
    <property type="entry name" value="FI08437P-RELATED"/>
    <property type="match status" value="1"/>
</dbReference>
<dbReference type="NCBIfam" id="TIGR00879">
    <property type="entry name" value="SP"/>
    <property type="match status" value="1"/>
</dbReference>
<proteinExistence type="inferred from homology"/>
<feature type="transmembrane region" description="Helical" evidence="7">
    <location>
        <begin position="99"/>
        <end position="120"/>
    </location>
</feature>
<keyword evidence="10" id="KW-1185">Reference proteome</keyword>
<dbReference type="SUPFAM" id="SSF103473">
    <property type="entry name" value="MFS general substrate transporter"/>
    <property type="match status" value="1"/>
</dbReference>
<dbReference type="GO" id="GO:0016020">
    <property type="term" value="C:membrane"/>
    <property type="evidence" value="ECO:0007669"/>
    <property type="project" value="UniProtKB-SubCell"/>
</dbReference>
<evidence type="ECO:0000259" key="8">
    <source>
        <dbReference type="PROSITE" id="PS50850"/>
    </source>
</evidence>
<keyword evidence="5" id="KW-0325">Glycoprotein</keyword>
<reference evidence="9" key="1">
    <citation type="submission" date="2024-04" db="UniProtKB">
        <authorList>
            <consortium name="EnsemblMetazoa"/>
        </authorList>
    </citation>
    <scope>IDENTIFICATION</scope>
    <source>
        <strain evidence="9">EBRO</strain>
    </source>
</reference>
<feature type="transmembrane region" description="Helical" evidence="7">
    <location>
        <begin position="159"/>
        <end position="177"/>
    </location>
</feature>
<accession>A0AAG5D3H1</accession>
<keyword evidence="2 7" id="KW-0812">Transmembrane</keyword>
<feature type="domain" description="Major facilitator superfamily (MFS) profile" evidence="8">
    <location>
        <begin position="18"/>
        <end position="475"/>
    </location>
</feature>
<dbReference type="GO" id="GO:0015149">
    <property type="term" value="F:hexose transmembrane transporter activity"/>
    <property type="evidence" value="ECO:0007669"/>
    <property type="project" value="TreeGrafter"/>
</dbReference>
<evidence type="ECO:0000313" key="10">
    <source>
        <dbReference type="Proteomes" id="UP000075880"/>
    </source>
</evidence>
<feature type="transmembrane region" description="Helical" evidence="7">
    <location>
        <begin position="354"/>
        <end position="377"/>
    </location>
</feature>
<evidence type="ECO:0000256" key="5">
    <source>
        <dbReference type="ARBA" id="ARBA00023180"/>
    </source>
</evidence>
<keyword evidence="6" id="KW-0813">Transport</keyword>
<keyword evidence="4 7" id="KW-0472">Membrane</keyword>
<organism evidence="9 10">
    <name type="scientific">Anopheles atroparvus</name>
    <name type="common">European mosquito</name>
    <dbReference type="NCBI Taxonomy" id="41427"/>
    <lineage>
        <taxon>Eukaryota</taxon>
        <taxon>Metazoa</taxon>
        <taxon>Ecdysozoa</taxon>
        <taxon>Arthropoda</taxon>
        <taxon>Hexapoda</taxon>
        <taxon>Insecta</taxon>
        <taxon>Pterygota</taxon>
        <taxon>Neoptera</taxon>
        <taxon>Endopterygota</taxon>
        <taxon>Diptera</taxon>
        <taxon>Nematocera</taxon>
        <taxon>Culicoidea</taxon>
        <taxon>Culicidae</taxon>
        <taxon>Anophelinae</taxon>
        <taxon>Anopheles</taxon>
    </lineage>
</organism>
<dbReference type="InterPro" id="IPR036259">
    <property type="entry name" value="MFS_trans_sf"/>
</dbReference>
<evidence type="ECO:0000256" key="7">
    <source>
        <dbReference type="SAM" id="Phobius"/>
    </source>
</evidence>
<evidence type="ECO:0000256" key="3">
    <source>
        <dbReference type="ARBA" id="ARBA00022989"/>
    </source>
</evidence>
<dbReference type="PROSITE" id="PS00217">
    <property type="entry name" value="SUGAR_TRANSPORT_2"/>
    <property type="match status" value="1"/>
</dbReference>
<dbReference type="PRINTS" id="PR00171">
    <property type="entry name" value="SUGRTRNSPORT"/>
</dbReference>
<feature type="transmembrane region" description="Helical" evidence="7">
    <location>
        <begin position="63"/>
        <end position="87"/>
    </location>
</feature>
<feature type="transmembrane region" description="Helical" evidence="7">
    <location>
        <begin position="447"/>
        <end position="471"/>
    </location>
</feature>
<feature type="transmembrane region" description="Helical" evidence="7">
    <location>
        <begin position="12"/>
        <end position="36"/>
    </location>
</feature>
<dbReference type="AlphaFoldDB" id="A0AAG5D3H1"/>
<dbReference type="InterPro" id="IPR003663">
    <property type="entry name" value="Sugar/inositol_transpt"/>
</dbReference>
<comment type="subcellular location">
    <subcellularLocation>
        <location evidence="1">Membrane</location>
        <topology evidence="1">Multi-pass membrane protein</topology>
    </subcellularLocation>
</comment>
<sequence>MDLTLPESGWTVRLVALGVITTFGASVPVGFSIGVINAPSEFIKQWSNGTISRNYGVQLTETALSALIAATVSIALIGGVIGSLGGAYLADKYGRKKSFLFCALLLTAGSICFLSCRVASSVELLLLGRLLVGLASGLTTSVIPMYLAEVSPVKLRGAMGVLCPLGLTSGVVIGQVASLEQVLGTEAHWHYALSCVAVLNFVAYAFYFWIPESPKYLYSVKGDQVGSLRAIRKLFGRHAIGDDYIKLQMECANGQNGSPTHGSMVDDGQPQPARSFCSVLRDRRLTLPLILVCALQGGQQLSGINAVFFYSVSIFESVGFSSTAAKFANLGVGCLNLLVSLPAPVLMARYNRRILTQVSCSACAIVLFIFTMSIYFIDVASWFSYLCIGSILLYIVVYQIGLGPIPFFIGSELFELGPRPTAMAMGSLSSWGCNFIVGMAFPTLQHVWGAFVFLPFSITCVLLTVLVRYYLPETRGKDIGDVAEKVSHGFRSRVRD</sequence>
<evidence type="ECO:0000256" key="4">
    <source>
        <dbReference type="ARBA" id="ARBA00023136"/>
    </source>
</evidence>
<feature type="transmembrane region" description="Helical" evidence="7">
    <location>
        <begin position="126"/>
        <end position="147"/>
    </location>
</feature>
<dbReference type="Gene3D" id="1.20.1250.20">
    <property type="entry name" value="MFS general substrate transporter like domains"/>
    <property type="match status" value="1"/>
</dbReference>
<dbReference type="EnsemblMetazoa" id="ENSAATROPT006420">
    <property type="protein sequence ID" value="ENSAATROPP005817"/>
    <property type="gene ID" value="ENSAATROPG005207"/>
</dbReference>
<dbReference type="Proteomes" id="UP000075880">
    <property type="component" value="Unassembled WGS sequence"/>
</dbReference>
<dbReference type="PANTHER" id="PTHR23503">
    <property type="entry name" value="SOLUTE CARRIER FAMILY 2"/>
    <property type="match status" value="1"/>
</dbReference>
<evidence type="ECO:0000313" key="9">
    <source>
        <dbReference type="EnsemblMetazoa" id="ENSAATROPP005817"/>
    </source>
</evidence>
<name>A0AAG5D3H1_ANOAO</name>
<dbReference type="InterPro" id="IPR005829">
    <property type="entry name" value="Sugar_transporter_CS"/>
</dbReference>
<dbReference type="CDD" id="cd17357">
    <property type="entry name" value="MFS_GLUT_Class1_2_like"/>
    <property type="match status" value="1"/>
</dbReference>
<evidence type="ECO:0000256" key="1">
    <source>
        <dbReference type="ARBA" id="ARBA00004141"/>
    </source>
</evidence>
<feature type="transmembrane region" description="Helical" evidence="7">
    <location>
        <begin position="189"/>
        <end position="210"/>
    </location>
</feature>
<dbReference type="InterPro" id="IPR005828">
    <property type="entry name" value="MFS_sugar_transport-like"/>
</dbReference>
<dbReference type="PROSITE" id="PS00216">
    <property type="entry name" value="SUGAR_TRANSPORT_1"/>
    <property type="match status" value="1"/>
</dbReference>
<keyword evidence="3 7" id="KW-1133">Transmembrane helix</keyword>
<dbReference type="Pfam" id="PF00083">
    <property type="entry name" value="Sugar_tr"/>
    <property type="match status" value="1"/>
</dbReference>
<dbReference type="InterPro" id="IPR020846">
    <property type="entry name" value="MFS_dom"/>
</dbReference>
<feature type="transmembrane region" description="Helical" evidence="7">
    <location>
        <begin position="383"/>
        <end position="409"/>
    </location>
</feature>
<evidence type="ECO:0000256" key="2">
    <source>
        <dbReference type="ARBA" id="ARBA00022692"/>
    </source>
</evidence>
<evidence type="ECO:0000256" key="6">
    <source>
        <dbReference type="RuleBase" id="RU003346"/>
    </source>
</evidence>